<dbReference type="InterPro" id="IPR023753">
    <property type="entry name" value="FAD/NAD-binding_dom"/>
</dbReference>
<keyword evidence="9" id="KW-0411">Iron-sulfur</keyword>
<evidence type="ECO:0000256" key="1">
    <source>
        <dbReference type="ARBA" id="ARBA00001917"/>
    </source>
</evidence>
<protein>
    <submittedName>
        <fullName evidence="12">FAD-dependent oxidoreductase</fullName>
    </submittedName>
</protein>
<dbReference type="PANTHER" id="PTHR42917">
    <property type="entry name" value="2,4-DIENOYL-COA REDUCTASE"/>
    <property type="match status" value="1"/>
</dbReference>
<feature type="domain" description="FAD/NAD(P)-binding" evidence="11">
    <location>
        <begin position="391"/>
        <end position="631"/>
    </location>
</feature>
<proteinExistence type="inferred from homology"/>
<gene>
    <name evidence="12" type="ORF">OG288_36605</name>
</gene>
<comment type="similarity">
    <text evidence="3">In the N-terminal section; belongs to the NADH:flavin oxidoreductase/NADH oxidase family.</text>
</comment>
<reference evidence="12" key="1">
    <citation type="submission" date="2022-10" db="EMBL/GenBank/DDBJ databases">
        <title>The complete genomes of actinobacterial strains from the NBC collection.</title>
        <authorList>
            <person name="Joergensen T.S."/>
            <person name="Alvarez Arevalo M."/>
            <person name="Sterndorff E.B."/>
            <person name="Faurdal D."/>
            <person name="Vuksanovic O."/>
            <person name="Mourched A.-S."/>
            <person name="Charusanti P."/>
            <person name="Shaw S."/>
            <person name="Blin K."/>
            <person name="Weber T."/>
        </authorList>
    </citation>
    <scope>NUCLEOTIDE SEQUENCE</scope>
    <source>
        <strain evidence="12">NBC_00189</strain>
    </source>
</reference>
<evidence type="ECO:0000259" key="10">
    <source>
        <dbReference type="Pfam" id="PF00724"/>
    </source>
</evidence>
<evidence type="ECO:0000259" key="11">
    <source>
        <dbReference type="Pfam" id="PF07992"/>
    </source>
</evidence>
<feature type="domain" description="NADH:flavin oxidoreductase/NADH oxidase N-terminal" evidence="10">
    <location>
        <begin position="7"/>
        <end position="342"/>
    </location>
</feature>
<comment type="cofactor">
    <cofactor evidence="1">
        <name>FMN</name>
        <dbReference type="ChEBI" id="CHEBI:58210"/>
    </cofactor>
</comment>
<comment type="cofactor">
    <cofactor evidence="2">
        <name>[4Fe-4S] cluster</name>
        <dbReference type="ChEBI" id="CHEBI:49883"/>
    </cofactor>
</comment>
<evidence type="ECO:0000256" key="8">
    <source>
        <dbReference type="ARBA" id="ARBA00023004"/>
    </source>
</evidence>
<dbReference type="InterPro" id="IPR036188">
    <property type="entry name" value="FAD/NAD-bd_sf"/>
</dbReference>
<keyword evidence="7" id="KW-0560">Oxidoreductase</keyword>
<keyword evidence="4" id="KW-0285">Flavoprotein</keyword>
<evidence type="ECO:0000256" key="7">
    <source>
        <dbReference type="ARBA" id="ARBA00023002"/>
    </source>
</evidence>
<keyword evidence="8" id="KW-0408">Iron</keyword>
<keyword evidence="13" id="KW-1185">Reference proteome</keyword>
<dbReference type="InterPro" id="IPR051793">
    <property type="entry name" value="NADH:flavin_oxidoreductase"/>
</dbReference>
<evidence type="ECO:0000256" key="6">
    <source>
        <dbReference type="ARBA" id="ARBA00022723"/>
    </source>
</evidence>
<dbReference type="SUPFAM" id="SSF51395">
    <property type="entry name" value="FMN-linked oxidoreductases"/>
    <property type="match status" value="1"/>
</dbReference>
<evidence type="ECO:0000256" key="3">
    <source>
        <dbReference type="ARBA" id="ARBA00011048"/>
    </source>
</evidence>
<dbReference type="PANTHER" id="PTHR42917:SF2">
    <property type="entry name" value="2,4-DIENOYL-COA REDUCTASE [(2E)-ENOYL-COA-PRODUCING]"/>
    <property type="match status" value="1"/>
</dbReference>
<dbReference type="Gene3D" id="3.20.20.70">
    <property type="entry name" value="Aldolase class I"/>
    <property type="match status" value="1"/>
</dbReference>
<evidence type="ECO:0000313" key="13">
    <source>
        <dbReference type="Proteomes" id="UP001432166"/>
    </source>
</evidence>
<evidence type="ECO:0000256" key="5">
    <source>
        <dbReference type="ARBA" id="ARBA00022643"/>
    </source>
</evidence>
<dbReference type="Pfam" id="PF07992">
    <property type="entry name" value="Pyr_redox_2"/>
    <property type="match status" value="1"/>
</dbReference>
<dbReference type="Proteomes" id="UP001432166">
    <property type="component" value="Chromosome"/>
</dbReference>
<name>A0ABZ1JRS5_9ACTN</name>
<dbReference type="InterPro" id="IPR013785">
    <property type="entry name" value="Aldolase_TIM"/>
</dbReference>
<evidence type="ECO:0000256" key="2">
    <source>
        <dbReference type="ARBA" id="ARBA00001966"/>
    </source>
</evidence>
<dbReference type="InterPro" id="IPR001155">
    <property type="entry name" value="OxRdtase_FMN_N"/>
</dbReference>
<dbReference type="Gene3D" id="3.50.50.60">
    <property type="entry name" value="FAD/NAD(P)-binding domain"/>
    <property type="match status" value="1"/>
</dbReference>
<dbReference type="SUPFAM" id="SSF51971">
    <property type="entry name" value="Nucleotide-binding domain"/>
    <property type="match status" value="1"/>
</dbReference>
<dbReference type="PRINTS" id="PR00368">
    <property type="entry name" value="FADPNR"/>
</dbReference>
<keyword evidence="6" id="KW-0479">Metal-binding</keyword>
<dbReference type="RefSeq" id="WP_328939147.1">
    <property type="nucleotide sequence ID" value="NZ_CP108133.1"/>
</dbReference>
<accession>A0ABZ1JRS5</accession>
<keyword evidence="5" id="KW-0288">FMN</keyword>
<dbReference type="Pfam" id="PF00724">
    <property type="entry name" value="Oxidored_FMN"/>
    <property type="match status" value="1"/>
</dbReference>
<evidence type="ECO:0000313" key="12">
    <source>
        <dbReference type="EMBL" id="WTP53356.1"/>
    </source>
</evidence>
<dbReference type="Gene3D" id="3.40.50.720">
    <property type="entry name" value="NAD(P)-binding Rossmann-like Domain"/>
    <property type="match status" value="1"/>
</dbReference>
<organism evidence="12 13">
    <name type="scientific">Streptomyces tauricus</name>
    <dbReference type="NCBI Taxonomy" id="68274"/>
    <lineage>
        <taxon>Bacteria</taxon>
        <taxon>Bacillati</taxon>
        <taxon>Actinomycetota</taxon>
        <taxon>Actinomycetes</taxon>
        <taxon>Kitasatosporales</taxon>
        <taxon>Streptomycetaceae</taxon>
        <taxon>Streptomyces</taxon>
        <taxon>Streptomyces aurantiacus group</taxon>
    </lineage>
</organism>
<dbReference type="EMBL" id="CP108133">
    <property type="protein sequence ID" value="WTP53356.1"/>
    <property type="molecule type" value="Genomic_DNA"/>
</dbReference>
<evidence type="ECO:0000256" key="4">
    <source>
        <dbReference type="ARBA" id="ARBA00022630"/>
    </source>
</evidence>
<sequence>MEKYAPLWEPLRLGSVTLKNRVVMTAHALQYAENNIMTEQSVDYYEERAKGGAGLILTEAQSVHPSSRGLALRTTEGWPAEVVPVYERLAEAAHRHGAKVFVDLSHFGVEDSNTMHLDNWRALWSPSGLPSSTFGEIGRPMTYDDIRELAAGFARSAGNAMVAGLDGAEVHAAHGYLLCSFLSPLTNLRTDEYGGSTENRCRIVLECARAVREECGPDFPIGVRLSMVEGVPGGIDEAEGERIAKHLADSGLFDYFSISAGNASTFDQVVSPMSLPGPRLVDLAARAKKVVNGLPVLTANGITDLSTAADIVAEGRADLVAMTRAHIADPHLVTKARTGREHEIRHCVGANQGCINRMAKGWSLTCTQNPAAGREKLLGVGTLTIPEKPRRVVVVGGGPAGMRAAEVASSRGHEVVLLEKDDRLGGQIRYAAQLATRGRWAVMIRDMERTLALHNVDVRTGVEVTIEDVRALRPDHVVLATGSKWRTDGFSARMAGRPGIPGLEHVRVLDPIQAIASPELCGDRVLVVDDIGEYTALGLAETLAEQGKSVEVITAGLFLGENILLTLDVGHLYPRLHALDVTLTPQHIVGEVNAEGAVLTRIWDGNTRVSSVDSIVTVMLRDPEVSLASSLEAEFEVTRIGDCSAPRRVDEAIYEGEMAGRGI</sequence>
<evidence type="ECO:0000256" key="9">
    <source>
        <dbReference type="ARBA" id="ARBA00023014"/>
    </source>
</evidence>